<accession>A0A2A6CB63</accession>
<dbReference type="Proteomes" id="UP000005239">
    <property type="component" value="Unassembled WGS sequence"/>
</dbReference>
<organism evidence="1 2">
    <name type="scientific">Pristionchus pacificus</name>
    <name type="common">Parasitic nematode worm</name>
    <dbReference type="NCBI Taxonomy" id="54126"/>
    <lineage>
        <taxon>Eukaryota</taxon>
        <taxon>Metazoa</taxon>
        <taxon>Ecdysozoa</taxon>
        <taxon>Nematoda</taxon>
        <taxon>Chromadorea</taxon>
        <taxon>Rhabditida</taxon>
        <taxon>Rhabditina</taxon>
        <taxon>Diplogasteromorpha</taxon>
        <taxon>Diplogasteroidea</taxon>
        <taxon>Neodiplogasteridae</taxon>
        <taxon>Pristionchus</taxon>
    </lineage>
</organism>
<dbReference type="PANTHER" id="PTHR47411:SF3">
    <property type="entry name" value="I-BETA-1,3-N-ACETYLGLUCOSAMINYLTRANSFERASE"/>
    <property type="match status" value="1"/>
</dbReference>
<dbReference type="AlphaFoldDB" id="A0A2A6CB63"/>
<keyword evidence="2" id="KW-1185">Reference proteome</keyword>
<dbReference type="PANTHER" id="PTHR47411">
    <property type="entry name" value="B3GNT1, BETA-1,3-N-ACETYLGUCOSAMINYLTRANSFERASE 1, HOMOLOG"/>
    <property type="match status" value="1"/>
</dbReference>
<evidence type="ECO:0000313" key="2">
    <source>
        <dbReference type="Proteomes" id="UP000005239"/>
    </source>
</evidence>
<dbReference type="EnsemblMetazoa" id="PPA38787.1">
    <property type="protein sequence ID" value="PPA38787.1"/>
    <property type="gene ID" value="WBGene00277156"/>
</dbReference>
<proteinExistence type="predicted"/>
<reference evidence="2" key="1">
    <citation type="journal article" date="2008" name="Nat. Genet.">
        <title>The Pristionchus pacificus genome provides a unique perspective on nematode lifestyle and parasitism.</title>
        <authorList>
            <person name="Dieterich C."/>
            <person name="Clifton S.W."/>
            <person name="Schuster L.N."/>
            <person name="Chinwalla A."/>
            <person name="Delehaunty K."/>
            <person name="Dinkelacker I."/>
            <person name="Fulton L."/>
            <person name="Fulton R."/>
            <person name="Godfrey J."/>
            <person name="Minx P."/>
            <person name="Mitreva M."/>
            <person name="Roeseler W."/>
            <person name="Tian H."/>
            <person name="Witte H."/>
            <person name="Yang S.P."/>
            <person name="Wilson R.K."/>
            <person name="Sommer R.J."/>
        </authorList>
    </citation>
    <scope>NUCLEOTIDE SEQUENCE [LARGE SCALE GENOMIC DNA]</scope>
    <source>
        <strain evidence="2">PS312</strain>
    </source>
</reference>
<gene>
    <name evidence="1" type="primary">WBGene00277156</name>
</gene>
<sequence length="623" mass="73684">MQLRLSRAVFIFLSASVLTLLYRSNLNPTIVIPHPLQSLAIDQPVHHDRFCILYGVHIGTESFRNSSIEPITLAVHSTTNFAYMVRNQARHWDGPISLALYVDHRSAQSLSYLIRVIQCDLLLSTHLSLHIVYERAPFQDECVNITLPVSTDPCEEVNMKLYKELSETNPSPFGEYPINLMRNVARRGAPSLLHLVADIEMEFSSNFTHYITPLANRIVLPKERRALVNELLNGEFHPRRRFLHRGRNTWGRFPSLPILRSFHPDQADRAVRRFRELQTVRAVHEIRSVRVFRRFRDVQRVQRVPEIRGDRAVREVQAEGVQTGQTCRELRVFRRFRGVQRFRWILCFRSLRGVHPVPWVRVIRVFRRFQRVRGLRELRDVPRGKAGREEESWARKDRPDGRFCCEKGEPSWRRHQTTLPWRATEMNEIRWDTNVFIHLYFRRFEVESRTDVPRSVDQLKRFYRIKKAFEYHHSIFLTGHRIPGLWHWFEVSEPQMEPQSLPMDYMSSQWEPQVILHADDPMNDESIPTRHKDQQALVGLYLHSLIQSFFEIYELCRAGYHFEVASHGFNVHRGIRNKTSPFEMAVMLTNRRGRFKALSAYRYIITFYRSDEFIQGTYGSNVS</sequence>
<protein>
    <submittedName>
        <fullName evidence="1">Uncharacterized protein</fullName>
    </submittedName>
</protein>
<evidence type="ECO:0000313" key="1">
    <source>
        <dbReference type="EnsemblMetazoa" id="PPA38787.1"/>
    </source>
</evidence>
<accession>A0A8R1YXG1</accession>
<dbReference type="Pfam" id="PF13896">
    <property type="entry name" value="Glyco_transf_49"/>
    <property type="match status" value="2"/>
</dbReference>
<name>A0A2A6CB63_PRIPA</name>
<dbReference type="OrthoDB" id="9974378at2759"/>
<reference evidence="1" key="2">
    <citation type="submission" date="2022-06" db="UniProtKB">
        <authorList>
            <consortium name="EnsemblMetazoa"/>
        </authorList>
    </citation>
    <scope>IDENTIFICATION</scope>
    <source>
        <strain evidence="1">PS312</strain>
    </source>
</reference>